<feature type="transmembrane region" description="Helical" evidence="5">
    <location>
        <begin position="132"/>
        <end position="149"/>
    </location>
</feature>
<gene>
    <name evidence="7" type="ORF">PHYPSEUDO_007890</name>
</gene>
<dbReference type="InterPro" id="IPR019402">
    <property type="entry name" value="CWH43_N"/>
</dbReference>
<dbReference type="Pfam" id="PF10277">
    <property type="entry name" value="Frag1"/>
    <property type="match status" value="1"/>
</dbReference>
<keyword evidence="4 5" id="KW-0472">Membrane</keyword>
<keyword evidence="3 5" id="KW-1133">Transmembrane helix</keyword>
<evidence type="ECO:0000256" key="4">
    <source>
        <dbReference type="ARBA" id="ARBA00023136"/>
    </source>
</evidence>
<reference evidence="7" key="1">
    <citation type="submission" date="2021-02" db="EMBL/GenBank/DDBJ databases">
        <authorList>
            <person name="Palmer J.M."/>
        </authorList>
    </citation>
    <scope>NUCLEOTIDE SEQUENCE</scope>
    <source>
        <strain evidence="7">SCRP734</strain>
    </source>
</reference>
<feature type="domain" description="CWH43-like N-terminal" evidence="6">
    <location>
        <begin position="11"/>
        <end position="208"/>
    </location>
</feature>
<dbReference type="InterPro" id="IPR050911">
    <property type="entry name" value="DRAM/TMEM150_Autophagy_Mod"/>
</dbReference>
<comment type="caution">
    <text evidence="7">The sequence shown here is derived from an EMBL/GenBank/DDBJ whole genome shotgun (WGS) entry which is preliminary data.</text>
</comment>
<proteinExistence type="predicted"/>
<dbReference type="OrthoDB" id="191706at2759"/>
<sequence length="313" mass="34620">MALLFTVGTRVAPVAATIVVIATLITCVSVAKAKDKYLGGLTWPYLSDTGRDMPGYAVFCAGLTTVGISLILTWFANYQFQSELLEKETDASAASINKYCKVVRVIGVLSAFGLPILAFFSTTSYPDVHQYAAYWFFVLEAVALILNTITSYKLSHRNKVSGYTTEPEASKSYTIVSPWTVYKSSTERTFYIQVVLTTLFLIAFLLYIPIGLALVGDFQRLTIKDCIAFDLGEKYCTETMRLSDTETKLWNYVNADEDTNSSLCVNAEPPRGFVHLATHTHTKFDHGEGAEELDETHAHVDAIDSEESGVQTE</sequence>
<evidence type="ECO:0000256" key="5">
    <source>
        <dbReference type="SAM" id="Phobius"/>
    </source>
</evidence>
<dbReference type="AlphaFoldDB" id="A0A8T1VFX9"/>
<dbReference type="GO" id="GO:0012505">
    <property type="term" value="C:endomembrane system"/>
    <property type="evidence" value="ECO:0007669"/>
    <property type="project" value="UniProtKB-SubCell"/>
</dbReference>
<feature type="transmembrane region" description="Helical" evidence="5">
    <location>
        <begin position="99"/>
        <end position="120"/>
    </location>
</feature>
<evidence type="ECO:0000259" key="6">
    <source>
        <dbReference type="Pfam" id="PF10277"/>
    </source>
</evidence>
<organism evidence="7 8">
    <name type="scientific">Phytophthora pseudosyringae</name>
    <dbReference type="NCBI Taxonomy" id="221518"/>
    <lineage>
        <taxon>Eukaryota</taxon>
        <taxon>Sar</taxon>
        <taxon>Stramenopiles</taxon>
        <taxon>Oomycota</taxon>
        <taxon>Peronosporomycetes</taxon>
        <taxon>Peronosporales</taxon>
        <taxon>Peronosporaceae</taxon>
        <taxon>Phytophthora</taxon>
    </lineage>
</organism>
<dbReference type="PANTHER" id="PTHR21324">
    <property type="entry name" value="FASTING-INDUCIBLE INTEGRAL MEMBRANE PROTEIN TM6P1-RELATED"/>
    <property type="match status" value="1"/>
</dbReference>
<feature type="transmembrane region" description="Helical" evidence="5">
    <location>
        <begin position="190"/>
        <end position="215"/>
    </location>
</feature>
<name>A0A8T1VFX9_9STRA</name>
<evidence type="ECO:0000313" key="8">
    <source>
        <dbReference type="Proteomes" id="UP000694044"/>
    </source>
</evidence>
<feature type="transmembrane region" description="Helical" evidence="5">
    <location>
        <begin position="12"/>
        <end position="33"/>
    </location>
</feature>
<protein>
    <recommendedName>
        <fullName evidence="6">CWH43-like N-terminal domain-containing protein</fullName>
    </recommendedName>
</protein>
<evidence type="ECO:0000313" key="7">
    <source>
        <dbReference type="EMBL" id="KAG7379981.1"/>
    </source>
</evidence>
<evidence type="ECO:0000256" key="2">
    <source>
        <dbReference type="ARBA" id="ARBA00022692"/>
    </source>
</evidence>
<feature type="transmembrane region" description="Helical" evidence="5">
    <location>
        <begin position="53"/>
        <end position="78"/>
    </location>
</feature>
<dbReference type="PANTHER" id="PTHR21324:SF2">
    <property type="entry name" value="EG:22E5.9 PROTEIN"/>
    <property type="match status" value="1"/>
</dbReference>
<dbReference type="EMBL" id="JAGDFM010000318">
    <property type="protein sequence ID" value="KAG7379981.1"/>
    <property type="molecule type" value="Genomic_DNA"/>
</dbReference>
<dbReference type="Proteomes" id="UP000694044">
    <property type="component" value="Unassembled WGS sequence"/>
</dbReference>
<evidence type="ECO:0000256" key="1">
    <source>
        <dbReference type="ARBA" id="ARBA00004127"/>
    </source>
</evidence>
<accession>A0A8T1VFX9</accession>
<keyword evidence="8" id="KW-1185">Reference proteome</keyword>
<keyword evidence="2 5" id="KW-0812">Transmembrane</keyword>
<evidence type="ECO:0000256" key="3">
    <source>
        <dbReference type="ARBA" id="ARBA00022989"/>
    </source>
</evidence>
<comment type="subcellular location">
    <subcellularLocation>
        <location evidence="1">Endomembrane system</location>
        <topology evidence="1">Multi-pass membrane protein</topology>
    </subcellularLocation>
</comment>